<accession>A0A0E9PMZ1</accession>
<sequence>MDRGHGEEVTQHNQKSPMHT</sequence>
<evidence type="ECO:0000313" key="2">
    <source>
        <dbReference type="EMBL" id="JAH05435.1"/>
    </source>
</evidence>
<protein>
    <submittedName>
        <fullName evidence="2">Uncharacterized protein</fullName>
    </submittedName>
</protein>
<feature type="region of interest" description="Disordered" evidence="1">
    <location>
        <begin position="1"/>
        <end position="20"/>
    </location>
</feature>
<feature type="compositionally biased region" description="Basic and acidic residues" evidence="1">
    <location>
        <begin position="1"/>
        <end position="10"/>
    </location>
</feature>
<organism evidence="2">
    <name type="scientific">Anguilla anguilla</name>
    <name type="common">European freshwater eel</name>
    <name type="synonym">Muraena anguilla</name>
    <dbReference type="NCBI Taxonomy" id="7936"/>
    <lineage>
        <taxon>Eukaryota</taxon>
        <taxon>Metazoa</taxon>
        <taxon>Chordata</taxon>
        <taxon>Craniata</taxon>
        <taxon>Vertebrata</taxon>
        <taxon>Euteleostomi</taxon>
        <taxon>Actinopterygii</taxon>
        <taxon>Neopterygii</taxon>
        <taxon>Teleostei</taxon>
        <taxon>Anguilliformes</taxon>
        <taxon>Anguillidae</taxon>
        <taxon>Anguilla</taxon>
    </lineage>
</organism>
<reference evidence="2" key="1">
    <citation type="submission" date="2014-11" db="EMBL/GenBank/DDBJ databases">
        <authorList>
            <person name="Amaro Gonzalez C."/>
        </authorList>
    </citation>
    <scope>NUCLEOTIDE SEQUENCE</scope>
</reference>
<evidence type="ECO:0000256" key="1">
    <source>
        <dbReference type="SAM" id="MobiDB-lite"/>
    </source>
</evidence>
<dbReference type="AlphaFoldDB" id="A0A0E9PMZ1"/>
<proteinExistence type="predicted"/>
<reference evidence="2" key="2">
    <citation type="journal article" date="2015" name="Fish Shellfish Immunol.">
        <title>Early steps in the European eel (Anguilla anguilla)-Vibrio vulnificus interaction in the gills: Role of the RtxA13 toxin.</title>
        <authorList>
            <person name="Callol A."/>
            <person name="Pajuelo D."/>
            <person name="Ebbesson L."/>
            <person name="Teles M."/>
            <person name="MacKenzie S."/>
            <person name="Amaro C."/>
        </authorList>
    </citation>
    <scope>NUCLEOTIDE SEQUENCE</scope>
</reference>
<dbReference type="EMBL" id="GBXM01103142">
    <property type="protein sequence ID" value="JAH05435.1"/>
    <property type="molecule type" value="Transcribed_RNA"/>
</dbReference>
<feature type="compositionally biased region" description="Polar residues" evidence="1">
    <location>
        <begin position="11"/>
        <end position="20"/>
    </location>
</feature>
<name>A0A0E9PMZ1_ANGAN</name>